<reference evidence="1" key="2">
    <citation type="submission" date="2021-09" db="EMBL/GenBank/DDBJ databases">
        <authorList>
            <person name="Gilroy R."/>
        </authorList>
    </citation>
    <scope>NUCLEOTIDE SEQUENCE</scope>
    <source>
        <strain evidence="1">ChiGjej3B3-7470</strain>
    </source>
</reference>
<evidence type="ECO:0000313" key="1">
    <source>
        <dbReference type="EMBL" id="HJE52540.1"/>
    </source>
</evidence>
<protein>
    <submittedName>
        <fullName evidence="1">Uncharacterized protein</fullName>
    </submittedName>
</protein>
<reference evidence="1" key="1">
    <citation type="journal article" date="2021" name="PeerJ">
        <title>Extensive microbial diversity within the chicken gut microbiome revealed by metagenomics and culture.</title>
        <authorList>
            <person name="Gilroy R."/>
            <person name="Ravi A."/>
            <person name="Getino M."/>
            <person name="Pursley I."/>
            <person name="Horton D.L."/>
            <person name="Alikhan N.F."/>
            <person name="Baker D."/>
            <person name="Gharbi K."/>
            <person name="Hall N."/>
            <person name="Watson M."/>
            <person name="Adriaenssens E.M."/>
            <person name="Foster-Nyarko E."/>
            <person name="Jarju S."/>
            <person name="Secka A."/>
            <person name="Antonio M."/>
            <person name="Oren A."/>
            <person name="Chaudhuri R.R."/>
            <person name="La Ragione R."/>
            <person name="Hildebrand F."/>
            <person name="Pallen M.J."/>
        </authorList>
    </citation>
    <scope>NUCLEOTIDE SEQUENCE</scope>
    <source>
        <strain evidence="1">ChiGjej3B3-7470</strain>
    </source>
</reference>
<comment type="caution">
    <text evidence="1">The sequence shown here is derived from an EMBL/GenBank/DDBJ whole genome shotgun (WGS) entry which is preliminary data.</text>
</comment>
<accession>A0A921ESB3</accession>
<gene>
    <name evidence="1" type="ORF">K8V15_11305</name>
</gene>
<dbReference type="Proteomes" id="UP000712713">
    <property type="component" value="Unassembled WGS sequence"/>
</dbReference>
<sequence length="92" mass="10571">MTRTIRYFHDYGHPWPLWESFTEHYTLAPDDLGLSEQLVDLLEAAHAEWERLADANLNGETPDESALRAADRQAFAVLRRELADVADVRFEG</sequence>
<organism evidence="1 2">
    <name type="scientific">Tessaracoccus flavescens</name>
    <dbReference type="NCBI Taxonomy" id="399497"/>
    <lineage>
        <taxon>Bacteria</taxon>
        <taxon>Bacillati</taxon>
        <taxon>Actinomycetota</taxon>
        <taxon>Actinomycetes</taxon>
        <taxon>Propionibacteriales</taxon>
        <taxon>Propionibacteriaceae</taxon>
        <taxon>Tessaracoccus</taxon>
    </lineage>
</organism>
<name>A0A921ESB3_9ACTN</name>
<proteinExistence type="predicted"/>
<dbReference type="AlphaFoldDB" id="A0A921ESB3"/>
<evidence type="ECO:0000313" key="2">
    <source>
        <dbReference type="Proteomes" id="UP000712713"/>
    </source>
</evidence>
<dbReference type="EMBL" id="DYZF01000286">
    <property type="protein sequence ID" value="HJE52540.1"/>
    <property type="molecule type" value="Genomic_DNA"/>
</dbReference>